<evidence type="ECO:0000256" key="5">
    <source>
        <dbReference type="ARBA" id="ARBA00023242"/>
    </source>
</evidence>
<dbReference type="EMBL" id="CP039354">
    <property type="protein sequence ID" value="QCE11162.1"/>
    <property type="molecule type" value="Genomic_DNA"/>
</dbReference>
<keyword evidence="5" id="KW-0539">Nucleus</keyword>
<dbReference type="Pfam" id="PF08701">
    <property type="entry name" value="GN3L_Grn1"/>
    <property type="match status" value="1"/>
</dbReference>
<dbReference type="GO" id="GO:0005730">
    <property type="term" value="C:nucleolus"/>
    <property type="evidence" value="ECO:0007669"/>
    <property type="project" value="UniProtKB-SubCell"/>
</dbReference>
<evidence type="ECO:0000256" key="6">
    <source>
        <dbReference type="SAM" id="Coils"/>
    </source>
</evidence>
<dbReference type="InterPro" id="IPR030378">
    <property type="entry name" value="G_CP_dom"/>
</dbReference>
<dbReference type="InterPro" id="IPR014813">
    <property type="entry name" value="Gnl3_N_dom"/>
</dbReference>
<dbReference type="FunFam" id="3.40.50.300:FF:000571">
    <property type="entry name" value="Guanine nucleotide-binding protein-like NSN1"/>
    <property type="match status" value="1"/>
</dbReference>
<dbReference type="SUPFAM" id="SSF52540">
    <property type="entry name" value="P-loop containing nucleoside triphosphate hydrolases"/>
    <property type="match status" value="1"/>
</dbReference>
<keyword evidence="3 6" id="KW-0175">Coiled coil</keyword>
<sequence length="544" mass="61267">MVMKSKNKKTQPLFFDISIEKDPGIPNNWPFKEQELKALQARRTKAIEELEQKKAEHKERAHKSKLGLLEEEDDSKLLEDSNKNTNDFGNAAKTRDSSDRAFYKDLFKVIEASDVLLEVLDAWNPLRTRCPEIENMVMKSGPNKRLVLVLNKIDLVLEEALEKWLKYLREELPTVAFKCSTQQQRSKGRIASKKAKSSNCLGADTLLKLLKNYSRSHEIKKSITVGLIGLPNVGKSSLINSLKRSHVVNVGSTPGLTRSMQEVQLDKNVKLLDCLGVVMLKSQHNDAFIALKNCKRIENLEDPISPGIPSHFPPPLLSGYSGDVDDFLLKVAEEKRKLKEGGIHDVATTARIVLRDWNEGKIQYYTMPPNRDQGEPSEAKIVSEFAKEFNVDEVYNNESSYIGSLKYVDDFNVVEVPSSHPLNLTEMMLEDETETKSGNQGEGPGNVGEVDEAMEDDGGKKKDNNAASRQNEKLYTADGMLNTKLRRAEKNKRRKNKKASMDGDYDFKTDYFQKGALMDSENSQSEDADDEPVNSEVAVCLHPN</sequence>
<dbReference type="InterPro" id="IPR050755">
    <property type="entry name" value="TRAFAC_YlqF/YawG_RiboMat"/>
</dbReference>
<dbReference type="PANTHER" id="PTHR11089">
    <property type="entry name" value="GTP-BINDING PROTEIN-RELATED"/>
    <property type="match status" value="1"/>
</dbReference>
<evidence type="ECO:0000256" key="1">
    <source>
        <dbReference type="ARBA" id="ARBA00004604"/>
    </source>
</evidence>
<reference evidence="9 10" key="1">
    <citation type="submission" date="2019-04" db="EMBL/GenBank/DDBJ databases">
        <title>An improved genome assembly and genetic linkage map for asparagus bean, Vigna unguiculata ssp. sesquipedialis.</title>
        <authorList>
            <person name="Xia Q."/>
            <person name="Zhang R."/>
            <person name="Dong Y."/>
        </authorList>
    </citation>
    <scope>NUCLEOTIDE SEQUENCE [LARGE SCALE GENOMIC DNA]</scope>
    <source>
        <tissue evidence="9">Leaf</tissue>
    </source>
</reference>
<feature type="coiled-coil region" evidence="6">
    <location>
        <begin position="36"/>
        <end position="67"/>
    </location>
</feature>
<evidence type="ECO:0000256" key="7">
    <source>
        <dbReference type="SAM" id="MobiDB-lite"/>
    </source>
</evidence>
<accession>A0A4D6NE52</accession>
<gene>
    <name evidence="9" type="ORF">DEO72_LG10g2395</name>
</gene>
<feature type="compositionally biased region" description="Basic residues" evidence="7">
    <location>
        <begin position="484"/>
        <end position="498"/>
    </location>
</feature>
<keyword evidence="2" id="KW-0547">Nucleotide-binding</keyword>
<keyword evidence="4" id="KW-0342">GTP-binding</keyword>
<organism evidence="9 10">
    <name type="scientific">Vigna unguiculata</name>
    <name type="common">Cowpea</name>
    <dbReference type="NCBI Taxonomy" id="3917"/>
    <lineage>
        <taxon>Eukaryota</taxon>
        <taxon>Viridiplantae</taxon>
        <taxon>Streptophyta</taxon>
        <taxon>Embryophyta</taxon>
        <taxon>Tracheophyta</taxon>
        <taxon>Spermatophyta</taxon>
        <taxon>Magnoliopsida</taxon>
        <taxon>eudicotyledons</taxon>
        <taxon>Gunneridae</taxon>
        <taxon>Pentapetalae</taxon>
        <taxon>rosids</taxon>
        <taxon>fabids</taxon>
        <taxon>Fabales</taxon>
        <taxon>Fabaceae</taxon>
        <taxon>Papilionoideae</taxon>
        <taxon>50 kb inversion clade</taxon>
        <taxon>NPAAA clade</taxon>
        <taxon>indigoferoid/millettioid clade</taxon>
        <taxon>Phaseoleae</taxon>
        <taxon>Vigna</taxon>
    </lineage>
</organism>
<evidence type="ECO:0000313" key="10">
    <source>
        <dbReference type="Proteomes" id="UP000501690"/>
    </source>
</evidence>
<dbReference type="InterPro" id="IPR027417">
    <property type="entry name" value="P-loop_NTPase"/>
</dbReference>
<evidence type="ECO:0000313" key="9">
    <source>
        <dbReference type="EMBL" id="QCE11162.1"/>
    </source>
</evidence>
<name>A0A4D6NE52_VIGUN</name>
<evidence type="ECO:0000259" key="8">
    <source>
        <dbReference type="PROSITE" id="PS51721"/>
    </source>
</evidence>
<feature type="region of interest" description="Disordered" evidence="7">
    <location>
        <begin position="430"/>
        <end position="544"/>
    </location>
</feature>
<dbReference type="Gene3D" id="3.40.50.300">
    <property type="entry name" value="P-loop containing nucleotide triphosphate hydrolases"/>
    <property type="match status" value="1"/>
</dbReference>
<keyword evidence="10" id="KW-1185">Reference proteome</keyword>
<evidence type="ECO:0000256" key="4">
    <source>
        <dbReference type="ARBA" id="ARBA00023134"/>
    </source>
</evidence>
<evidence type="ECO:0000256" key="2">
    <source>
        <dbReference type="ARBA" id="ARBA00022741"/>
    </source>
</evidence>
<comment type="subcellular location">
    <subcellularLocation>
        <location evidence="1">Nucleus</location>
        <location evidence="1">Nucleolus</location>
    </subcellularLocation>
</comment>
<feature type="compositionally biased region" description="Acidic residues" evidence="7">
    <location>
        <begin position="524"/>
        <end position="533"/>
    </location>
</feature>
<evidence type="ECO:0000256" key="3">
    <source>
        <dbReference type="ARBA" id="ARBA00023054"/>
    </source>
</evidence>
<dbReference type="Pfam" id="PF01926">
    <property type="entry name" value="MMR_HSR1"/>
    <property type="match status" value="1"/>
</dbReference>
<dbReference type="PROSITE" id="PS51721">
    <property type="entry name" value="G_CP"/>
    <property type="match status" value="1"/>
</dbReference>
<feature type="compositionally biased region" description="Basic and acidic residues" evidence="7">
    <location>
        <begin position="499"/>
        <end position="511"/>
    </location>
</feature>
<dbReference type="GO" id="GO:0005525">
    <property type="term" value="F:GTP binding"/>
    <property type="evidence" value="ECO:0007669"/>
    <property type="project" value="UniProtKB-KW"/>
</dbReference>
<protein>
    <submittedName>
        <fullName evidence="9">Nuclear GTP-binding protein</fullName>
    </submittedName>
</protein>
<proteinExistence type="predicted"/>
<dbReference type="PANTHER" id="PTHR11089:SF30">
    <property type="entry name" value="GUANINE NUCLEOTIDE-BINDING PROTEIN-LIKE 3 HOMOLOG"/>
    <property type="match status" value="1"/>
</dbReference>
<dbReference type="CDD" id="cd04178">
    <property type="entry name" value="Nucleostemin_like"/>
    <property type="match status" value="1"/>
</dbReference>
<dbReference type="InterPro" id="IPR006073">
    <property type="entry name" value="GTP-bd"/>
</dbReference>
<dbReference type="AlphaFoldDB" id="A0A4D6NE52"/>
<feature type="domain" description="CP-type G" evidence="8">
    <location>
        <begin position="103"/>
        <end position="280"/>
    </location>
</feature>
<dbReference type="Proteomes" id="UP000501690">
    <property type="component" value="Linkage Group LG10"/>
</dbReference>